<keyword evidence="3 6" id="KW-1133">Transmembrane helix</keyword>
<evidence type="ECO:0000313" key="8">
    <source>
        <dbReference type="Proteomes" id="UP000215896"/>
    </source>
</evidence>
<proteinExistence type="predicted"/>
<dbReference type="Proteomes" id="UP000215896">
    <property type="component" value="Unassembled WGS sequence"/>
</dbReference>
<dbReference type="InterPro" id="IPR003339">
    <property type="entry name" value="ABC/ECF_trnsptr_transmembrane"/>
</dbReference>
<reference evidence="7 8" key="1">
    <citation type="submission" date="2017-07" db="EMBL/GenBank/DDBJ databases">
        <title>Draft whole genome sequences of clinical Proprionibacteriaceae strains.</title>
        <authorList>
            <person name="Bernier A.-M."/>
            <person name="Bernard K."/>
            <person name="Domingo M.-C."/>
        </authorList>
    </citation>
    <scope>NUCLEOTIDE SEQUENCE [LARGE SCALE GENOMIC DNA]</scope>
    <source>
        <strain evidence="7 8">NML 030167</strain>
    </source>
</reference>
<evidence type="ECO:0000256" key="4">
    <source>
        <dbReference type="ARBA" id="ARBA00023136"/>
    </source>
</evidence>
<dbReference type="RefSeq" id="WP_094404680.1">
    <property type="nucleotide sequence ID" value="NZ_NMVO01000001.1"/>
</dbReference>
<feature type="compositionally biased region" description="Basic and acidic residues" evidence="5">
    <location>
        <begin position="212"/>
        <end position="222"/>
    </location>
</feature>
<feature type="transmembrane region" description="Helical" evidence="6">
    <location>
        <begin position="75"/>
        <end position="102"/>
    </location>
</feature>
<dbReference type="EMBL" id="NMVO01000001">
    <property type="protein sequence ID" value="OYO17899.1"/>
    <property type="molecule type" value="Genomic_DNA"/>
</dbReference>
<dbReference type="GO" id="GO:0005886">
    <property type="term" value="C:plasma membrane"/>
    <property type="evidence" value="ECO:0007669"/>
    <property type="project" value="UniProtKB-ARBA"/>
</dbReference>
<feature type="transmembrane region" description="Helical" evidence="6">
    <location>
        <begin position="46"/>
        <end position="63"/>
    </location>
</feature>
<protein>
    <recommendedName>
        <fullName evidence="9">Energy-coupling factor transporter transmembrane protein EcfT</fullName>
    </recommendedName>
</protein>
<evidence type="ECO:0000256" key="3">
    <source>
        <dbReference type="ARBA" id="ARBA00022989"/>
    </source>
</evidence>
<evidence type="ECO:0000256" key="6">
    <source>
        <dbReference type="SAM" id="Phobius"/>
    </source>
</evidence>
<dbReference type="Pfam" id="PF02361">
    <property type="entry name" value="CbiQ"/>
    <property type="match status" value="1"/>
</dbReference>
<keyword evidence="4 6" id="KW-0472">Membrane</keyword>
<dbReference type="CDD" id="cd16914">
    <property type="entry name" value="EcfT"/>
    <property type="match status" value="1"/>
</dbReference>
<evidence type="ECO:0000256" key="1">
    <source>
        <dbReference type="ARBA" id="ARBA00004141"/>
    </source>
</evidence>
<evidence type="ECO:0008006" key="9">
    <source>
        <dbReference type="Google" id="ProtNLM"/>
    </source>
</evidence>
<evidence type="ECO:0000313" key="7">
    <source>
        <dbReference type="EMBL" id="OYO17899.1"/>
    </source>
</evidence>
<evidence type="ECO:0000256" key="2">
    <source>
        <dbReference type="ARBA" id="ARBA00022692"/>
    </source>
</evidence>
<organism evidence="7 8">
    <name type="scientific">Enemella evansiae</name>
    <dbReference type="NCBI Taxonomy" id="2016499"/>
    <lineage>
        <taxon>Bacteria</taxon>
        <taxon>Bacillati</taxon>
        <taxon>Actinomycetota</taxon>
        <taxon>Actinomycetes</taxon>
        <taxon>Propionibacteriales</taxon>
        <taxon>Propionibacteriaceae</taxon>
        <taxon>Enemella</taxon>
    </lineage>
</organism>
<comment type="caution">
    <text evidence="7">The sequence shown here is derived from an EMBL/GenBank/DDBJ whole genome shotgun (WGS) entry which is preliminary data.</text>
</comment>
<accession>A0A255GQ08</accession>
<comment type="subcellular location">
    <subcellularLocation>
        <location evidence="1">Membrane</location>
        <topology evidence="1">Multi-pass membrane protein</topology>
    </subcellularLocation>
</comment>
<dbReference type="AlphaFoldDB" id="A0A255GQ08"/>
<sequence length="222" mass="23853">MSRVELFGLYRPGDSWVHRMPVAAKFAIMFALSLSGLILRQWPVSLAALAFSVVLLLSSRLGVRRCLVLPPVFWVMIALLVGYQVIWGSVATAIVVVANLLLCVYAARMLVLTTPAPVLLDALVAAARPLRVVGVDPERVGLAAGIMLRSIPHLLASFDEVRDAARARGLDRNLLARVSPVVVQAVAYAHATGEALAARGLGETEPVGPDDLNDRRRAAPPR</sequence>
<gene>
    <name evidence="7" type="ORF">CGZ94_03295</name>
</gene>
<feature type="region of interest" description="Disordered" evidence="5">
    <location>
        <begin position="200"/>
        <end position="222"/>
    </location>
</feature>
<keyword evidence="8" id="KW-1185">Reference proteome</keyword>
<feature type="transmembrane region" description="Helical" evidence="6">
    <location>
        <begin position="20"/>
        <end position="39"/>
    </location>
</feature>
<keyword evidence="2 6" id="KW-0812">Transmembrane</keyword>
<dbReference type="OrthoDB" id="509049at2"/>
<accession>A0A4R6LR57</accession>
<evidence type="ECO:0000256" key="5">
    <source>
        <dbReference type="SAM" id="MobiDB-lite"/>
    </source>
</evidence>
<name>A0A255GQ08_9ACTN</name>